<keyword evidence="1" id="KW-0678">Repressor</keyword>
<dbReference type="PANTHER" id="PTHR30146:SF148">
    <property type="entry name" value="HTH-TYPE TRANSCRIPTIONAL REPRESSOR PURR-RELATED"/>
    <property type="match status" value="1"/>
</dbReference>
<feature type="domain" description="HTH lacI-type" evidence="5">
    <location>
        <begin position="1"/>
        <end position="53"/>
    </location>
</feature>
<dbReference type="Pfam" id="PF00356">
    <property type="entry name" value="LacI"/>
    <property type="match status" value="1"/>
</dbReference>
<protein>
    <submittedName>
        <fullName evidence="6">LacI family transcriptional regulator</fullName>
    </submittedName>
</protein>
<dbReference type="Gene3D" id="3.40.50.2300">
    <property type="match status" value="2"/>
</dbReference>
<dbReference type="SMART" id="SM00354">
    <property type="entry name" value="HTH_LACI"/>
    <property type="match status" value="1"/>
</dbReference>
<evidence type="ECO:0000256" key="2">
    <source>
        <dbReference type="ARBA" id="ARBA00023015"/>
    </source>
</evidence>
<dbReference type="Proteomes" id="UP000290218">
    <property type="component" value="Unassembled WGS sequence"/>
</dbReference>
<dbReference type="GO" id="GO:0000976">
    <property type="term" value="F:transcription cis-regulatory region binding"/>
    <property type="evidence" value="ECO:0007669"/>
    <property type="project" value="TreeGrafter"/>
</dbReference>
<keyword evidence="7" id="KW-1185">Reference proteome</keyword>
<dbReference type="CDD" id="cd01392">
    <property type="entry name" value="HTH_LacI"/>
    <property type="match status" value="1"/>
</dbReference>
<evidence type="ECO:0000313" key="6">
    <source>
        <dbReference type="EMBL" id="RXK56983.1"/>
    </source>
</evidence>
<dbReference type="Gene3D" id="1.10.260.40">
    <property type="entry name" value="lambda repressor-like DNA-binding domains"/>
    <property type="match status" value="1"/>
</dbReference>
<sequence>MNDVARQAGVCKATVSLALRGSRQIPVKTRDRVQRAAQKLGYAQNPVVAHLLSELRRDHRMPRRHTLALFNAHGNRDAFTANDTIPTWVQGCRRRAEVMGYGTDEFWLHDPGFQPRRLGQILRARGIQGGIILGGFNSNVLPESHAEIWAGFACVVAGVRTHRPTLSFCCVDHHELVVEAVQKTMELGYKRPALVIDQRIDRLVDGRLSSAMWLAQSGLPMEARVPAFMRGEAAQKDPREFQAWFQQFRPDVLLTYYKQVKKWLGACGTRVPADVGVVMLERLASDEGWAGMDQRNDLAGEAAVDRVIGMIHNREIGPPEIPCATLVAAHWVHGDSVRKMAT</sequence>
<accession>A0A4Q1CCV1</accession>
<name>A0A4Q1CCV1_9BACT</name>
<evidence type="ECO:0000256" key="1">
    <source>
        <dbReference type="ARBA" id="ARBA00022491"/>
    </source>
</evidence>
<dbReference type="InterPro" id="IPR028082">
    <property type="entry name" value="Peripla_BP_I"/>
</dbReference>
<keyword evidence="3" id="KW-0238">DNA-binding</keyword>
<keyword evidence="2" id="KW-0805">Transcription regulation</keyword>
<evidence type="ECO:0000256" key="3">
    <source>
        <dbReference type="ARBA" id="ARBA00023125"/>
    </source>
</evidence>
<evidence type="ECO:0000313" key="7">
    <source>
        <dbReference type="Proteomes" id="UP000290218"/>
    </source>
</evidence>
<dbReference type="GO" id="GO:0003700">
    <property type="term" value="F:DNA-binding transcription factor activity"/>
    <property type="evidence" value="ECO:0007669"/>
    <property type="project" value="TreeGrafter"/>
</dbReference>
<dbReference type="PROSITE" id="PS50932">
    <property type="entry name" value="HTH_LACI_2"/>
    <property type="match status" value="1"/>
</dbReference>
<dbReference type="AlphaFoldDB" id="A0A4Q1CCV1"/>
<gene>
    <name evidence="6" type="ORF">ESB00_11170</name>
</gene>
<keyword evidence="4" id="KW-0804">Transcription</keyword>
<evidence type="ECO:0000259" key="5">
    <source>
        <dbReference type="PROSITE" id="PS50932"/>
    </source>
</evidence>
<reference evidence="6 7" key="1">
    <citation type="submission" date="2019-01" db="EMBL/GenBank/DDBJ databases">
        <title>Lacunisphaera sp. strain TWA-58.</title>
        <authorList>
            <person name="Chen W.-M."/>
        </authorList>
    </citation>
    <scope>NUCLEOTIDE SEQUENCE [LARGE SCALE GENOMIC DNA]</scope>
    <source>
        <strain evidence="6 7">TWA-58</strain>
    </source>
</reference>
<organism evidence="6 7">
    <name type="scientific">Oleiharenicola lentus</name>
    <dbReference type="NCBI Taxonomy" id="2508720"/>
    <lineage>
        <taxon>Bacteria</taxon>
        <taxon>Pseudomonadati</taxon>
        <taxon>Verrucomicrobiota</taxon>
        <taxon>Opitutia</taxon>
        <taxon>Opitutales</taxon>
        <taxon>Opitutaceae</taxon>
        <taxon>Oleiharenicola</taxon>
    </lineage>
</organism>
<proteinExistence type="predicted"/>
<dbReference type="PANTHER" id="PTHR30146">
    <property type="entry name" value="LACI-RELATED TRANSCRIPTIONAL REPRESSOR"/>
    <property type="match status" value="1"/>
</dbReference>
<evidence type="ECO:0000256" key="4">
    <source>
        <dbReference type="ARBA" id="ARBA00023163"/>
    </source>
</evidence>
<dbReference type="SUPFAM" id="SSF47413">
    <property type="entry name" value="lambda repressor-like DNA-binding domains"/>
    <property type="match status" value="1"/>
</dbReference>
<dbReference type="InterPro" id="IPR010982">
    <property type="entry name" value="Lambda_DNA-bd_dom_sf"/>
</dbReference>
<dbReference type="SUPFAM" id="SSF53822">
    <property type="entry name" value="Periplasmic binding protein-like I"/>
    <property type="match status" value="1"/>
</dbReference>
<dbReference type="OrthoDB" id="9798934at2"/>
<dbReference type="InterPro" id="IPR000843">
    <property type="entry name" value="HTH_LacI"/>
</dbReference>
<dbReference type="EMBL" id="SDHX01000001">
    <property type="protein sequence ID" value="RXK56983.1"/>
    <property type="molecule type" value="Genomic_DNA"/>
</dbReference>
<comment type="caution">
    <text evidence="6">The sequence shown here is derived from an EMBL/GenBank/DDBJ whole genome shotgun (WGS) entry which is preliminary data.</text>
</comment>